<name>A0A6M2DAS8_RHIMP</name>
<organism evidence="2">
    <name type="scientific">Rhipicephalus microplus</name>
    <name type="common">Cattle tick</name>
    <name type="synonym">Boophilus microplus</name>
    <dbReference type="NCBI Taxonomy" id="6941"/>
    <lineage>
        <taxon>Eukaryota</taxon>
        <taxon>Metazoa</taxon>
        <taxon>Ecdysozoa</taxon>
        <taxon>Arthropoda</taxon>
        <taxon>Chelicerata</taxon>
        <taxon>Arachnida</taxon>
        <taxon>Acari</taxon>
        <taxon>Parasitiformes</taxon>
        <taxon>Ixodida</taxon>
        <taxon>Ixodoidea</taxon>
        <taxon>Ixodidae</taxon>
        <taxon>Rhipicephalinae</taxon>
        <taxon>Rhipicephalus</taxon>
        <taxon>Boophilus</taxon>
    </lineage>
</organism>
<protein>
    <submittedName>
        <fullName evidence="2">Putative secreted protein ovary overexpressed</fullName>
    </submittedName>
</protein>
<dbReference type="EMBL" id="GHWJ01010508">
    <property type="protein sequence ID" value="NOV43245.1"/>
    <property type="molecule type" value="Transcribed_RNA"/>
</dbReference>
<accession>A0A6M2DAS8</accession>
<feature type="signal peptide" evidence="1">
    <location>
        <begin position="1"/>
        <end position="30"/>
    </location>
</feature>
<proteinExistence type="predicted"/>
<keyword evidence="1" id="KW-0732">Signal</keyword>
<feature type="chain" id="PRO_5027055390" evidence="1">
    <location>
        <begin position="31"/>
        <end position="81"/>
    </location>
</feature>
<dbReference type="AlphaFoldDB" id="A0A6M2DAS8"/>
<reference evidence="2" key="1">
    <citation type="submission" date="2019-09" db="EMBL/GenBank/DDBJ databases">
        <title>Organ-specific transcriptomic study of the physiology of the cattle tick, Rhipicephalus microplus.</title>
        <authorList>
            <person name="Tirloni L."/>
            <person name="Braz G."/>
            <person name="Gandara A.C.P."/>
            <person name="Sabadin G.A."/>
            <person name="da Silva R.M."/>
            <person name="Guizzo M.G."/>
            <person name="Machado J.A."/>
            <person name="Costa E.P."/>
            <person name="Gomes H.F."/>
            <person name="Moraes J."/>
            <person name="Mota M.B.S."/>
            <person name="Mesquita R.D."/>
            <person name="Alvarenga P.H."/>
            <person name="Alves F."/>
            <person name="Seixas A."/>
            <person name="da Fonseca R.N."/>
            <person name="Fogaca A."/>
            <person name="Logullo C."/>
            <person name="Tanaka A."/>
            <person name="Daffre S."/>
            <person name="Termignoni C."/>
            <person name="Vaz I.S.Jr."/>
            <person name="Oliveira P.L."/>
            <person name="Ribeiro J.M."/>
        </authorList>
    </citation>
    <scope>NUCLEOTIDE SEQUENCE</scope>
    <source>
        <strain evidence="2">Porto Alegre</strain>
    </source>
</reference>
<evidence type="ECO:0000256" key="1">
    <source>
        <dbReference type="SAM" id="SignalP"/>
    </source>
</evidence>
<sequence length="81" mass="8996">MILLFATLMNAVRIFLLSSSVFPCARVTTAHCTRVRDGLDYLLRMLQRGSPVCCKSPPKCALCVAAIRRVCRLSSFRTCVS</sequence>
<evidence type="ECO:0000313" key="2">
    <source>
        <dbReference type="EMBL" id="NOV43245.1"/>
    </source>
</evidence>